<sequence>MDLPRRVALVRSAQSIRAADRLPSNSGRASRVHALVDALGLSGGVAEIEPEPLTDAGLAAFHSDEYLACLFGYGPGEASGSEGSDPDDAGDALSRMEQFGLVDDCALFEGVEEHVRYAGGGTVGAARALVDGRAQVAIHWEGGRHHCRRGKAGGFCFVNDVVLGILALQTRFERVLYMDLDVHHGDGVQDAFAHSRRVLTVSWHLHERGFYPNSGGGYDEGRGRGAGHGINVPLRRGIRDDLFVRACTAVGDCAAQAFAPDAVVVQCGCDGLAGDPHRAFGLTADAYCAVVERVLGWGPPVLLLGGGGYNRADCARCWARLTAVACGASVAAAADVPDHRFASEYAPGLDMATAQPAIADENTGESVEAAIQAIRRILCPPQARAELP</sequence>
<evidence type="ECO:0000313" key="2">
    <source>
        <dbReference type="Proteomes" id="UP001140234"/>
    </source>
</evidence>
<protein>
    <submittedName>
        <fullName evidence="1">Histone deacetylase 8</fullName>
        <ecNumber evidence="1">3.5.1.98</ecNumber>
    </submittedName>
</protein>
<name>A0ACC1JP06_9FUNG</name>
<dbReference type="Proteomes" id="UP001140234">
    <property type="component" value="Unassembled WGS sequence"/>
</dbReference>
<organism evidence="1 2">
    <name type="scientific">Coemansia nantahalensis</name>
    <dbReference type="NCBI Taxonomy" id="2789366"/>
    <lineage>
        <taxon>Eukaryota</taxon>
        <taxon>Fungi</taxon>
        <taxon>Fungi incertae sedis</taxon>
        <taxon>Zoopagomycota</taxon>
        <taxon>Kickxellomycotina</taxon>
        <taxon>Kickxellomycetes</taxon>
        <taxon>Kickxellales</taxon>
        <taxon>Kickxellaceae</taxon>
        <taxon>Coemansia</taxon>
    </lineage>
</organism>
<keyword evidence="2" id="KW-1185">Reference proteome</keyword>
<proteinExistence type="predicted"/>
<comment type="caution">
    <text evidence="1">The sequence shown here is derived from an EMBL/GenBank/DDBJ whole genome shotgun (WGS) entry which is preliminary data.</text>
</comment>
<dbReference type="EMBL" id="JANBUJ010002436">
    <property type="protein sequence ID" value="KAJ2764210.1"/>
    <property type="molecule type" value="Genomic_DNA"/>
</dbReference>
<dbReference type="EC" id="3.5.1.98" evidence="1"/>
<gene>
    <name evidence="1" type="primary">HDAC8</name>
    <name evidence="1" type="ORF">IWQ57_005253</name>
</gene>
<reference evidence="1" key="1">
    <citation type="submission" date="2022-07" db="EMBL/GenBank/DDBJ databases">
        <title>Phylogenomic reconstructions and comparative analyses of Kickxellomycotina fungi.</title>
        <authorList>
            <person name="Reynolds N.K."/>
            <person name="Stajich J.E."/>
            <person name="Barry K."/>
            <person name="Grigoriev I.V."/>
            <person name="Crous P."/>
            <person name="Smith M.E."/>
        </authorList>
    </citation>
    <scope>NUCLEOTIDE SEQUENCE</scope>
    <source>
        <strain evidence="1">CBS 109366</strain>
    </source>
</reference>
<keyword evidence="1" id="KW-0378">Hydrolase</keyword>
<evidence type="ECO:0000313" key="1">
    <source>
        <dbReference type="EMBL" id="KAJ2764210.1"/>
    </source>
</evidence>
<accession>A0ACC1JP06</accession>